<dbReference type="OrthoDB" id="9792269at2"/>
<dbReference type="CDD" id="cd03811">
    <property type="entry name" value="GT4_GT28_WabH-like"/>
    <property type="match status" value="1"/>
</dbReference>
<gene>
    <name evidence="3" type="ORF">BFC18_15835</name>
</gene>
<keyword evidence="4" id="KW-1185">Reference proteome</keyword>
<dbReference type="Gene3D" id="3.40.50.2000">
    <property type="entry name" value="Glycogen Phosphorylase B"/>
    <property type="match status" value="2"/>
</dbReference>
<dbReference type="AlphaFoldDB" id="A0A1E7Z945"/>
<dbReference type="GO" id="GO:1901135">
    <property type="term" value="P:carbohydrate derivative metabolic process"/>
    <property type="evidence" value="ECO:0007669"/>
    <property type="project" value="UniProtKB-ARBA"/>
</dbReference>
<feature type="domain" description="Glycosyl transferase family 1" evidence="1">
    <location>
        <begin position="196"/>
        <end position="340"/>
    </location>
</feature>
<dbReference type="EMBL" id="MDHN01000033">
    <property type="protein sequence ID" value="OFC69924.1"/>
    <property type="molecule type" value="Genomic_DNA"/>
</dbReference>
<protein>
    <recommendedName>
        <fullName evidence="5">Glycosyl transferase</fullName>
    </recommendedName>
</protein>
<dbReference type="GO" id="GO:0016757">
    <property type="term" value="F:glycosyltransferase activity"/>
    <property type="evidence" value="ECO:0007669"/>
    <property type="project" value="InterPro"/>
</dbReference>
<evidence type="ECO:0008006" key="5">
    <source>
        <dbReference type="Google" id="ProtNLM"/>
    </source>
</evidence>
<dbReference type="InterPro" id="IPR028098">
    <property type="entry name" value="Glyco_trans_4-like_N"/>
</dbReference>
<dbReference type="Pfam" id="PF13439">
    <property type="entry name" value="Glyco_transf_4"/>
    <property type="match status" value="1"/>
</dbReference>
<dbReference type="Pfam" id="PF00534">
    <property type="entry name" value="Glycos_transf_1"/>
    <property type="match status" value="1"/>
</dbReference>
<dbReference type="RefSeq" id="WP_070126300.1">
    <property type="nucleotide sequence ID" value="NZ_MDHN01000033.1"/>
</dbReference>
<evidence type="ECO:0000259" key="2">
    <source>
        <dbReference type="Pfam" id="PF13439"/>
    </source>
</evidence>
<evidence type="ECO:0000313" key="3">
    <source>
        <dbReference type="EMBL" id="OFC69924.1"/>
    </source>
</evidence>
<comment type="caution">
    <text evidence="3">The sequence shown here is derived from an EMBL/GenBank/DDBJ whole genome shotgun (WGS) entry which is preliminary data.</text>
</comment>
<dbReference type="PANTHER" id="PTHR12526">
    <property type="entry name" value="GLYCOSYLTRANSFERASE"/>
    <property type="match status" value="1"/>
</dbReference>
<accession>A0A1E7Z945</accession>
<organism evidence="3 4">
    <name type="scientific">Alteromonas confluentis</name>
    <dbReference type="NCBI Taxonomy" id="1656094"/>
    <lineage>
        <taxon>Bacteria</taxon>
        <taxon>Pseudomonadati</taxon>
        <taxon>Pseudomonadota</taxon>
        <taxon>Gammaproteobacteria</taxon>
        <taxon>Alteromonadales</taxon>
        <taxon>Alteromonadaceae</taxon>
        <taxon>Alteromonas/Salinimonas group</taxon>
        <taxon>Alteromonas</taxon>
    </lineage>
</organism>
<feature type="domain" description="Glycosyltransferase subfamily 4-like N-terminal" evidence="2">
    <location>
        <begin position="24"/>
        <end position="182"/>
    </location>
</feature>
<evidence type="ECO:0000313" key="4">
    <source>
        <dbReference type="Proteomes" id="UP000175691"/>
    </source>
</evidence>
<proteinExistence type="predicted"/>
<dbReference type="STRING" id="1656094.BFC18_15835"/>
<dbReference type="SUPFAM" id="SSF53756">
    <property type="entry name" value="UDP-Glycosyltransferase/glycogen phosphorylase"/>
    <property type="match status" value="1"/>
</dbReference>
<evidence type="ECO:0000259" key="1">
    <source>
        <dbReference type="Pfam" id="PF00534"/>
    </source>
</evidence>
<reference evidence="3 4" key="1">
    <citation type="submission" date="2016-08" db="EMBL/GenBank/DDBJ databases">
        <authorList>
            <person name="Seilhamer J.J."/>
        </authorList>
    </citation>
    <scope>NUCLEOTIDE SEQUENCE [LARGE SCALE GENOMIC DNA]</scope>
    <source>
        <strain evidence="3 4">KCTC 42603</strain>
    </source>
</reference>
<dbReference type="InterPro" id="IPR001296">
    <property type="entry name" value="Glyco_trans_1"/>
</dbReference>
<sequence length="371" mass="41298">MKKDNAVKSNHRVLFLHKAFSLDGGVERVHKNLSSALAQQGVSSIFYVNDVSDCQADGYESLAKDFSAFRADYHAKQTKKIRYLFNLIKSESVTVIISATETANMLAFFCKLRFPALKVIFTRHCAFDVSDQKLSPWAIKALYTLYSLANGSVVAVSDQLREEIAKSVLVGKRRVDFIPNAVLQPVIGTLADDAPSIPLPEKYFCSVGRLVEQKGFDLLIKAYHKALDLRPSLPDLVIVGEGEDRCELESLASRLNIKHKVHLPGFNSNPYSIVKRAEIFILSSRHEGMPTVLVESIFLNTPVIAFDCPTGPRELVTSEEVGALIPAENIDRLADAIAQYDELLINDLSISEYVKNFSYENVAKAYISKFC</sequence>
<name>A0A1E7Z945_9ALTE</name>
<dbReference type="Proteomes" id="UP000175691">
    <property type="component" value="Unassembled WGS sequence"/>
</dbReference>